<name>A0A6N7C0U0_9GAMM</name>
<organism evidence="3 4">
    <name type="scientific">Psychrobacter nivimaris</name>
    <dbReference type="NCBI Taxonomy" id="281738"/>
    <lineage>
        <taxon>Bacteria</taxon>
        <taxon>Pseudomonadati</taxon>
        <taxon>Pseudomonadota</taxon>
        <taxon>Gammaproteobacteria</taxon>
        <taxon>Moraxellales</taxon>
        <taxon>Moraxellaceae</taxon>
        <taxon>Psychrobacter</taxon>
    </lineage>
</organism>
<accession>A0A6N7C0U0</accession>
<dbReference type="RefSeq" id="WP_160021748.1">
    <property type="nucleotide sequence ID" value="NZ_VZIZ01000014.1"/>
</dbReference>
<keyword evidence="2" id="KW-0472">Membrane</keyword>
<comment type="caution">
    <text evidence="3">The sequence shown here is derived from an EMBL/GenBank/DDBJ whole genome shotgun (WGS) entry which is preliminary data.</text>
</comment>
<feature type="region of interest" description="Disordered" evidence="1">
    <location>
        <begin position="69"/>
        <end position="89"/>
    </location>
</feature>
<dbReference type="EMBL" id="VZIZ01000014">
    <property type="protein sequence ID" value="KAF0568976.1"/>
    <property type="molecule type" value="Genomic_DNA"/>
</dbReference>
<feature type="compositionally biased region" description="Polar residues" evidence="1">
    <location>
        <begin position="69"/>
        <end position="83"/>
    </location>
</feature>
<sequence>MNESENVNNDIEPKSIRPRSLVFAIISVICIVLISAFYMSNRISSTLSQASTTNNGLTVSNITKEANANQTVQQHSNSQNQPSRPIVIDGHEDDTAISYHDFKQEAQNVLFREEEKIIQAKYSAHGIAPAVSAADFRIEAHKTLYRESSY</sequence>
<keyword evidence="4" id="KW-1185">Reference proteome</keyword>
<keyword evidence="2" id="KW-0812">Transmembrane</keyword>
<evidence type="ECO:0000256" key="2">
    <source>
        <dbReference type="SAM" id="Phobius"/>
    </source>
</evidence>
<gene>
    <name evidence="3" type="ORF">FQV37_480</name>
</gene>
<evidence type="ECO:0000313" key="4">
    <source>
        <dbReference type="Proteomes" id="UP000471465"/>
    </source>
</evidence>
<evidence type="ECO:0000256" key="1">
    <source>
        <dbReference type="SAM" id="MobiDB-lite"/>
    </source>
</evidence>
<proteinExistence type="predicted"/>
<protein>
    <submittedName>
        <fullName evidence="3">Uncharacterized protein</fullName>
    </submittedName>
</protein>
<dbReference type="Proteomes" id="UP000471465">
    <property type="component" value="Unassembled WGS sequence"/>
</dbReference>
<feature type="transmembrane region" description="Helical" evidence="2">
    <location>
        <begin position="20"/>
        <end position="39"/>
    </location>
</feature>
<keyword evidence="2" id="KW-1133">Transmembrane helix</keyword>
<evidence type="ECO:0000313" key="3">
    <source>
        <dbReference type="EMBL" id="KAF0568976.1"/>
    </source>
</evidence>
<reference evidence="3 4" key="1">
    <citation type="submission" date="2019-09" db="EMBL/GenBank/DDBJ databases">
        <title>Draft genome sequence of Psychrobacter nivimaris LAMA 639, in search for biotechnological relevant genes.</title>
        <authorList>
            <person name="Lima A.O.S."/>
            <person name="Staloch B.E.K."/>
            <person name="Freitas R.C."/>
            <person name="Niero H."/>
            <person name="Silva M.A.C."/>
        </authorList>
    </citation>
    <scope>NUCLEOTIDE SEQUENCE [LARGE SCALE GENOMIC DNA]</scope>
    <source>
        <strain evidence="3 4">LAMA 639</strain>
    </source>
</reference>
<dbReference type="AlphaFoldDB" id="A0A6N7C0U0"/>